<dbReference type="OrthoDB" id="37622at2"/>
<accession>A0A1R4HJ65</accession>
<dbReference type="GO" id="GO:0005507">
    <property type="term" value="F:copper ion binding"/>
    <property type="evidence" value="ECO:0007669"/>
    <property type="project" value="TreeGrafter"/>
</dbReference>
<dbReference type="Pfam" id="PF03091">
    <property type="entry name" value="CutA1"/>
    <property type="match status" value="1"/>
</dbReference>
<dbReference type="InterPro" id="IPR011322">
    <property type="entry name" value="N-reg_PII-like_a/b"/>
</dbReference>
<reference evidence="3" key="1">
    <citation type="submission" date="2017-02" db="EMBL/GenBank/DDBJ databases">
        <authorList>
            <person name="Daims H."/>
        </authorList>
    </citation>
    <scope>NUCLEOTIDE SEQUENCE [LARGE SCALE GENOMIC DNA]</scope>
</reference>
<dbReference type="InterPro" id="IPR015867">
    <property type="entry name" value="N-reg_PII/ATP_PRibTrfase_C"/>
</dbReference>
<comment type="similarity">
    <text evidence="1">Belongs to the CutA family.</text>
</comment>
<dbReference type="PANTHER" id="PTHR23419:SF8">
    <property type="entry name" value="FI09726P"/>
    <property type="match status" value="1"/>
</dbReference>
<dbReference type="InterPro" id="IPR004323">
    <property type="entry name" value="Ion_tolerance_CutA"/>
</dbReference>
<evidence type="ECO:0000313" key="2">
    <source>
        <dbReference type="EMBL" id="SJM96274.1"/>
    </source>
</evidence>
<protein>
    <submittedName>
        <fullName evidence="2">CutA1 divalent ion tolerance protein</fullName>
    </submittedName>
</protein>
<sequence length="108" mass="11983">MPQSSLIIFCTCPDRNTAEALARLLVSNQLAACVNIVANLISIYSWQGQIESAEECLLLIKAHQDNYPAIETALRKHHPYALPEIIAVAIQQGLPDYLHWINTCTPAK</sequence>
<dbReference type="Proteomes" id="UP000195667">
    <property type="component" value="Unassembled WGS sequence"/>
</dbReference>
<proteinExistence type="inferred from homology"/>
<evidence type="ECO:0000313" key="3">
    <source>
        <dbReference type="Proteomes" id="UP000195667"/>
    </source>
</evidence>
<organism evidence="2 3">
    <name type="scientific">Crenothrix polyspora</name>
    <dbReference type="NCBI Taxonomy" id="360316"/>
    <lineage>
        <taxon>Bacteria</taxon>
        <taxon>Pseudomonadati</taxon>
        <taxon>Pseudomonadota</taxon>
        <taxon>Gammaproteobacteria</taxon>
        <taxon>Methylococcales</taxon>
        <taxon>Crenotrichaceae</taxon>
        <taxon>Crenothrix</taxon>
    </lineage>
</organism>
<gene>
    <name evidence="2" type="ORF">CRENPOLYSF1_870004</name>
</gene>
<dbReference type="GO" id="GO:0010038">
    <property type="term" value="P:response to metal ion"/>
    <property type="evidence" value="ECO:0007669"/>
    <property type="project" value="InterPro"/>
</dbReference>
<dbReference type="Gene3D" id="3.30.70.120">
    <property type="match status" value="1"/>
</dbReference>
<dbReference type="RefSeq" id="WP_087145145.1">
    <property type="nucleotide sequence ID" value="NZ_FUKI01000167.1"/>
</dbReference>
<dbReference type="EMBL" id="FUKI01000167">
    <property type="protein sequence ID" value="SJM96274.1"/>
    <property type="molecule type" value="Genomic_DNA"/>
</dbReference>
<dbReference type="AlphaFoldDB" id="A0A1R4HJ65"/>
<evidence type="ECO:0000256" key="1">
    <source>
        <dbReference type="ARBA" id="ARBA00010169"/>
    </source>
</evidence>
<dbReference type="PANTHER" id="PTHR23419">
    <property type="entry name" value="DIVALENT CATION TOLERANCE CUTA-RELATED"/>
    <property type="match status" value="1"/>
</dbReference>
<dbReference type="SUPFAM" id="SSF54913">
    <property type="entry name" value="GlnB-like"/>
    <property type="match status" value="1"/>
</dbReference>
<name>A0A1R4HJ65_9GAMM</name>
<keyword evidence="3" id="KW-1185">Reference proteome</keyword>